<dbReference type="PANTHER" id="PTHR40730">
    <property type="entry name" value="TRANSCRIPTIONAL REGULATOR PROTEIN-LIKE PROTEIN"/>
    <property type="match status" value="1"/>
</dbReference>
<evidence type="ECO:0000259" key="1">
    <source>
        <dbReference type="Pfam" id="PF10120"/>
    </source>
</evidence>
<accession>X0ZDE6</accession>
<comment type="caution">
    <text evidence="2">The sequence shown here is derived from an EMBL/GenBank/DDBJ whole genome shotgun (WGS) entry which is preliminary data.</text>
</comment>
<reference evidence="2" key="1">
    <citation type="journal article" date="2014" name="Front. Microbiol.">
        <title>High frequency of phylogenetically diverse reductive dehalogenase-homologous genes in deep subseafloor sedimentary metagenomes.</title>
        <authorList>
            <person name="Kawai M."/>
            <person name="Futagami T."/>
            <person name="Toyoda A."/>
            <person name="Takaki Y."/>
            <person name="Nishi S."/>
            <person name="Hori S."/>
            <person name="Arai W."/>
            <person name="Tsubouchi T."/>
            <person name="Morono Y."/>
            <person name="Uchiyama I."/>
            <person name="Ito T."/>
            <person name="Fujiyama A."/>
            <person name="Inagaki F."/>
            <person name="Takami H."/>
        </authorList>
    </citation>
    <scope>NUCLEOTIDE SEQUENCE</scope>
    <source>
        <strain evidence="2">Expedition CK06-06</strain>
    </source>
</reference>
<proteinExistence type="predicted"/>
<dbReference type="PANTHER" id="PTHR40730:SF5">
    <property type="entry name" value="HTH CRO_C1-TYPE DOMAIN-CONTAINING PROTEIN"/>
    <property type="match status" value="1"/>
</dbReference>
<evidence type="ECO:0000313" key="2">
    <source>
        <dbReference type="EMBL" id="GAG56222.1"/>
    </source>
</evidence>
<gene>
    <name evidence="2" type="ORF">S01H4_16689</name>
</gene>
<sequence length="182" mass="20139">MSLADIEHEHGKPDTVNELEEAIKVLIKIKEFNDLIPQVGSNMVYSKPNPNNAKDIAGIEGRIIRGKKSALLCGGIAYDVSKYLASVVLEANRLNRRILSALNICGREDVPALLEKAELSYLILPSKLMDDGCPVAYHLRNTDKLLDAYVHPGDFGIEPTTTILAENPGKLVEIIYEMVKRE</sequence>
<dbReference type="InterPro" id="IPR036409">
    <property type="entry name" value="Aldolase_II/adducin_N_sf"/>
</dbReference>
<dbReference type="Pfam" id="PF10120">
    <property type="entry name" value="ThiN"/>
    <property type="match status" value="1"/>
</dbReference>
<dbReference type="AlphaFoldDB" id="X0ZDE6"/>
<organism evidence="2">
    <name type="scientific">marine sediment metagenome</name>
    <dbReference type="NCBI Taxonomy" id="412755"/>
    <lineage>
        <taxon>unclassified sequences</taxon>
        <taxon>metagenomes</taxon>
        <taxon>ecological metagenomes</taxon>
    </lineage>
</organism>
<name>X0ZDE6_9ZZZZ</name>
<dbReference type="InterPro" id="IPR019293">
    <property type="entry name" value="ThiN"/>
</dbReference>
<dbReference type="EMBL" id="BART01007321">
    <property type="protein sequence ID" value="GAG56222.1"/>
    <property type="molecule type" value="Genomic_DNA"/>
</dbReference>
<dbReference type="Gene3D" id="3.40.225.10">
    <property type="entry name" value="Class II aldolase/adducin N-terminal domain"/>
    <property type="match status" value="1"/>
</dbReference>
<dbReference type="SUPFAM" id="SSF53639">
    <property type="entry name" value="AraD/HMP-PK domain-like"/>
    <property type="match status" value="1"/>
</dbReference>
<protein>
    <recommendedName>
        <fullName evidence="1">Thiamine-phosphate synthase ThiN domain-containing protein</fullName>
    </recommendedName>
</protein>
<feature type="domain" description="Thiamine-phosphate synthase ThiN" evidence="1">
    <location>
        <begin position="18"/>
        <end position="175"/>
    </location>
</feature>